<organism evidence="1 2">
    <name type="scientific">Thalassotalea castellviae</name>
    <dbReference type="NCBI Taxonomy" id="3075612"/>
    <lineage>
        <taxon>Bacteria</taxon>
        <taxon>Pseudomonadati</taxon>
        <taxon>Pseudomonadota</taxon>
        <taxon>Gammaproteobacteria</taxon>
        <taxon>Alteromonadales</taxon>
        <taxon>Colwelliaceae</taxon>
        <taxon>Thalassotalea</taxon>
    </lineage>
</organism>
<comment type="caution">
    <text evidence="1">The sequence shown here is derived from an EMBL/GenBank/DDBJ whole genome shotgun (WGS) entry which is preliminary data.</text>
</comment>
<name>A0ABU2ZWN8_9GAMM</name>
<reference evidence="1 2" key="1">
    <citation type="submission" date="2023-09" db="EMBL/GenBank/DDBJ databases">
        <authorList>
            <person name="Rey-Velasco X."/>
        </authorList>
    </citation>
    <scope>NUCLEOTIDE SEQUENCE [LARGE SCALE GENOMIC DNA]</scope>
    <source>
        <strain evidence="1 2">W431</strain>
    </source>
</reference>
<evidence type="ECO:0000313" key="2">
    <source>
        <dbReference type="Proteomes" id="UP001266357"/>
    </source>
</evidence>
<dbReference type="RefSeq" id="WP_311576395.1">
    <property type="nucleotide sequence ID" value="NZ_JAVRIF010000001.1"/>
</dbReference>
<keyword evidence="2" id="KW-1185">Reference proteome</keyword>
<proteinExistence type="predicted"/>
<evidence type="ECO:0000313" key="1">
    <source>
        <dbReference type="EMBL" id="MDT0602347.1"/>
    </source>
</evidence>
<dbReference type="Proteomes" id="UP001266357">
    <property type="component" value="Unassembled WGS sequence"/>
</dbReference>
<gene>
    <name evidence="1" type="ORF">RM573_01950</name>
</gene>
<accession>A0ABU2ZWN8</accession>
<dbReference type="EMBL" id="JAVRIF010000001">
    <property type="protein sequence ID" value="MDT0602347.1"/>
    <property type="molecule type" value="Genomic_DNA"/>
</dbReference>
<protein>
    <submittedName>
        <fullName evidence="1">Uncharacterized protein</fullName>
    </submittedName>
</protein>
<sequence>MTNEKAEFETKGTPSELIFDNGKSYQAKDVFRGDSKGLVKRNFQKTKKIIDDGYQGDTPEKNKR</sequence>